<evidence type="ECO:0000313" key="2">
    <source>
        <dbReference type="Proteomes" id="UP001357485"/>
    </source>
</evidence>
<organism evidence="1 2">
    <name type="scientific">Cryomyces antarcticus</name>
    <dbReference type="NCBI Taxonomy" id="329879"/>
    <lineage>
        <taxon>Eukaryota</taxon>
        <taxon>Fungi</taxon>
        <taxon>Dikarya</taxon>
        <taxon>Ascomycota</taxon>
        <taxon>Pezizomycotina</taxon>
        <taxon>Dothideomycetes</taxon>
        <taxon>Dothideomycetes incertae sedis</taxon>
        <taxon>Cryomyces</taxon>
    </lineage>
</organism>
<name>A0ABR0KQN3_9PEZI</name>
<gene>
    <name evidence="1" type="ORF">LTR16_006379</name>
</gene>
<dbReference type="Proteomes" id="UP001357485">
    <property type="component" value="Unassembled WGS sequence"/>
</dbReference>
<protein>
    <submittedName>
        <fullName evidence="1">Uncharacterized protein</fullName>
    </submittedName>
</protein>
<accession>A0ABR0KQN3</accession>
<reference evidence="1 2" key="1">
    <citation type="submission" date="2023-08" db="EMBL/GenBank/DDBJ databases">
        <title>Black Yeasts Isolated from many extreme environments.</title>
        <authorList>
            <person name="Coleine C."/>
            <person name="Stajich J.E."/>
            <person name="Selbmann L."/>
        </authorList>
    </citation>
    <scope>NUCLEOTIDE SEQUENCE [LARGE SCALE GENOMIC DNA]</scope>
    <source>
        <strain evidence="1 2">CCFEE 536</strain>
    </source>
</reference>
<dbReference type="SUPFAM" id="SSF48264">
    <property type="entry name" value="Cytochrome P450"/>
    <property type="match status" value="1"/>
</dbReference>
<comment type="caution">
    <text evidence="1">The sequence shown here is derived from an EMBL/GenBank/DDBJ whole genome shotgun (WGS) entry which is preliminary data.</text>
</comment>
<sequence>MDTPEADDKILHYCIEGIRLNGTFGSYRESAATTLIDDGGRAVHVKPGDKVFVSFVGAAKDTVVFPDPRE</sequence>
<dbReference type="EMBL" id="JAVRRA010025806">
    <property type="protein sequence ID" value="KAK5107165.1"/>
    <property type="molecule type" value="Genomic_DNA"/>
</dbReference>
<keyword evidence="2" id="KW-1185">Reference proteome</keyword>
<proteinExistence type="predicted"/>
<evidence type="ECO:0000313" key="1">
    <source>
        <dbReference type="EMBL" id="KAK5107165.1"/>
    </source>
</evidence>
<dbReference type="InterPro" id="IPR036396">
    <property type="entry name" value="Cyt_P450_sf"/>
</dbReference>
<feature type="non-terminal residue" evidence="1">
    <location>
        <position position="70"/>
    </location>
</feature>